<evidence type="ECO:0000259" key="2">
    <source>
        <dbReference type="Pfam" id="PF00134"/>
    </source>
</evidence>
<organism evidence="3 4">
    <name type="scientific">Hanseniaspora guilliermondii</name>
    <dbReference type="NCBI Taxonomy" id="56406"/>
    <lineage>
        <taxon>Eukaryota</taxon>
        <taxon>Fungi</taxon>
        <taxon>Dikarya</taxon>
        <taxon>Ascomycota</taxon>
        <taxon>Saccharomycotina</taxon>
        <taxon>Saccharomycetes</taxon>
        <taxon>Saccharomycodales</taxon>
        <taxon>Saccharomycodaceae</taxon>
        <taxon>Hanseniaspora</taxon>
    </lineage>
</organism>
<dbReference type="CDD" id="cd20557">
    <property type="entry name" value="CYCLIN_ScPCL1-like"/>
    <property type="match status" value="1"/>
</dbReference>
<dbReference type="Proteomes" id="UP000183365">
    <property type="component" value="Unassembled WGS sequence"/>
</dbReference>
<dbReference type="SUPFAM" id="SSF47954">
    <property type="entry name" value="Cyclin-like"/>
    <property type="match status" value="1"/>
</dbReference>
<feature type="region of interest" description="Disordered" evidence="1">
    <location>
        <begin position="257"/>
        <end position="290"/>
    </location>
</feature>
<keyword evidence="4" id="KW-1185">Reference proteome</keyword>
<feature type="compositionally biased region" description="Polar residues" evidence="1">
    <location>
        <begin position="258"/>
        <end position="267"/>
    </location>
</feature>
<sequence length="355" mass="40987">MMNHCYSETISSQSFSNNYTPRQALKYFFRKRVDESMLRFLVKTTENVIKVQEPTKSEIQGGFHSLYEFIYSLVKGSNVQTPTLMSTVVYLKRLSKILPSNVIGISTTRHRMFIGCLVVTSKNLNDSSPLNKHWRNYCLDMLTLQDINTIEKEILELFNWKLEFDESELIEALAELLMPQSTSRYSSETPKNSYASAYSQVSTNSLLSSSQRTITSSTRLSNLSDYTDYDLQKTNNHVINSNSDFYRQKVIKSEPSIYPNSHQSSIIKHNPTPPINNEASITTPYSKNNHYTTSDSYLSVSKAMMLRDQQKLNLLHSKINAHDQRRVFSQPSPQQNKQHASNYRIQHPNYQPNYL</sequence>
<dbReference type="AlphaFoldDB" id="A0A1L0B0X5"/>
<feature type="region of interest" description="Disordered" evidence="1">
    <location>
        <begin position="328"/>
        <end position="355"/>
    </location>
</feature>
<dbReference type="GO" id="GO:0016538">
    <property type="term" value="F:cyclin-dependent protein serine/threonine kinase regulator activity"/>
    <property type="evidence" value="ECO:0007669"/>
    <property type="project" value="TreeGrafter"/>
</dbReference>
<dbReference type="VEuPathDB" id="FungiDB:HGUI_00819"/>
<dbReference type="Gene3D" id="1.10.472.10">
    <property type="entry name" value="Cyclin-like"/>
    <property type="match status" value="1"/>
</dbReference>
<accession>A0A1L0B0X5</accession>
<dbReference type="GO" id="GO:0005634">
    <property type="term" value="C:nucleus"/>
    <property type="evidence" value="ECO:0007669"/>
    <property type="project" value="TreeGrafter"/>
</dbReference>
<dbReference type="EMBL" id="FQNF01000010">
    <property type="protein sequence ID" value="SGZ38619.1"/>
    <property type="molecule type" value="Genomic_DNA"/>
</dbReference>
<proteinExistence type="predicted"/>
<evidence type="ECO:0000256" key="1">
    <source>
        <dbReference type="SAM" id="MobiDB-lite"/>
    </source>
</evidence>
<dbReference type="OrthoDB" id="10250320at2759"/>
<evidence type="ECO:0000313" key="4">
    <source>
        <dbReference type="Proteomes" id="UP000183365"/>
    </source>
</evidence>
<dbReference type="Pfam" id="PF00134">
    <property type="entry name" value="Cyclin_N"/>
    <property type="match status" value="1"/>
</dbReference>
<protein>
    <recommendedName>
        <fullName evidence="2">Cyclin N-terminal domain-containing protein</fullName>
    </recommendedName>
</protein>
<reference evidence="4" key="1">
    <citation type="submission" date="2016-11" db="EMBL/GenBank/DDBJ databases">
        <authorList>
            <person name="Guldener U."/>
        </authorList>
    </citation>
    <scope>NUCLEOTIDE SEQUENCE [LARGE SCALE GENOMIC DNA]</scope>
</reference>
<dbReference type="GO" id="GO:0019901">
    <property type="term" value="F:protein kinase binding"/>
    <property type="evidence" value="ECO:0007669"/>
    <property type="project" value="InterPro"/>
</dbReference>
<name>A0A1L0B0X5_9ASCO</name>
<dbReference type="GO" id="GO:0000307">
    <property type="term" value="C:cyclin-dependent protein kinase holoenzyme complex"/>
    <property type="evidence" value="ECO:0007669"/>
    <property type="project" value="UniProtKB-ARBA"/>
</dbReference>
<dbReference type="InterPro" id="IPR006671">
    <property type="entry name" value="Cyclin_N"/>
</dbReference>
<dbReference type="PANTHER" id="PTHR15615:SF10">
    <property type="entry name" value="PHO85 CYCLIN-2-RELATED"/>
    <property type="match status" value="1"/>
</dbReference>
<feature type="compositionally biased region" description="Polar residues" evidence="1">
    <location>
        <begin position="275"/>
        <end position="290"/>
    </location>
</feature>
<dbReference type="InterPro" id="IPR036915">
    <property type="entry name" value="Cyclin-like_sf"/>
</dbReference>
<dbReference type="InterPro" id="IPR013922">
    <property type="entry name" value="Cyclin_PHO80-like"/>
</dbReference>
<gene>
    <name evidence="3" type="ORF">HGUI_00819</name>
</gene>
<evidence type="ECO:0000313" key="3">
    <source>
        <dbReference type="EMBL" id="SGZ38619.1"/>
    </source>
</evidence>
<feature type="domain" description="Cyclin N-terminal" evidence="2">
    <location>
        <begin position="65"/>
        <end position="162"/>
    </location>
</feature>
<dbReference type="PANTHER" id="PTHR15615">
    <property type="match status" value="1"/>
</dbReference>